<dbReference type="RefSeq" id="WP_246111072.1">
    <property type="nucleotide sequence ID" value="NZ_BAAARO010000025.1"/>
</dbReference>
<evidence type="ECO:0000313" key="2">
    <source>
        <dbReference type="Proteomes" id="UP000321534"/>
    </source>
</evidence>
<accession>A0A512CX18</accession>
<evidence type="ECO:0000313" key="1">
    <source>
        <dbReference type="EMBL" id="GEO28550.1"/>
    </source>
</evidence>
<dbReference type="Pfam" id="PF07103">
    <property type="entry name" value="DUF1365"/>
    <property type="match status" value="1"/>
</dbReference>
<reference evidence="1 2" key="1">
    <citation type="submission" date="2019-07" db="EMBL/GenBank/DDBJ databases">
        <title>Whole genome shotgun sequence of Terrabacter aerolatus NBRC 106305.</title>
        <authorList>
            <person name="Hosoyama A."/>
            <person name="Uohara A."/>
            <person name="Ohji S."/>
            <person name="Ichikawa N."/>
        </authorList>
    </citation>
    <scope>NUCLEOTIDE SEQUENCE [LARGE SCALE GENOMIC DNA]</scope>
    <source>
        <strain evidence="1 2">NBRC 106305</strain>
    </source>
</reference>
<sequence>MTVVLRPPHVPALVDGTVAHSRRTPLHHSFTYGHYQWLVDIDDLPRLRWPTRLLARFDARDHLDGGSLGGGLRGDVERFLAARGVTLGRDDRVLMLANARVLGHTFDPLSVFWCLRPDGSLLAVVFEVHNTYAERHAYLLDVEDDGTATVAKAFYVSPFNDTSGEYAVRLVLSPDTVAVTVGLDRGGERIMTAVTRGTPEPATTRTLLRLVRRHGLMTQRVTALIRVHGIRLWLRRLPVMPRPHHPKEAVR</sequence>
<keyword evidence="2" id="KW-1185">Reference proteome</keyword>
<dbReference type="PANTHER" id="PTHR33973">
    <property type="entry name" value="OS07G0153300 PROTEIN"/>
    <property type="match status" value="1"/>
</dbReference>
<organism evidence="1 2">
    <name type="scientific">Terrabacter aerolatus</name>
    <dbReference type="NCBI Taxonomy" id="422442"/>
    <lineage>
        <taxon>Bacteria</taxon>
        <taxon>Bacillati</taxon>
        <taxon>Actinomycetota</taxon>
        <taxon>Actinomycetes</taxon>
        <taxon>Micrococcales</taxon>
        <taxon>Intrasporangiaceae</taxon>
        <taxon>Terrabacter</taxon>
    </lineage>
</organism>
<name>A0A512CX18_9MICO</name>
<gene>
    <name evidence="1" type="ORF">TAE01_03600</name>
</gene>
<dbReference type="InterPro" id="IPR010775">
    <property type="entry name" value="DUF1365"/>
</dbReference>
<dbReference type="EMBL" id="BJYX01000001">
    <property type="protein sequence ID" value="GEO28550.1"/>
    <property type="molecule type" value="Genomic_DNA"/>
</dbReference>
<comment type="caution">
    <text evidence="1">The sequence shown here is derived from an EMBL/GenBank/DDBJ whole genome shotgun (WGS) entry which is preliminary data.</text>
</comment>
<protein>
    <submittedName>
        <fullName evidence="1">DUF1365 domain-containing protein</fullName>
    </submittedName>
</protein>
<dbReference type="Proteomes" id="UP000321534">
    <property type="component" value="Unassembled WGS sequence"/>
</dbReference>
<proteinExistence type="predicted"/>
<dbReference type="PANTHER" id="PTHR33973:SF4">
    <property type="entry name" value="OS07G0153300 PROTEIN"/>
    <property type="match status" value="1"/>
</dbReference>
<dbReference type="AlphaFoldDB" id="A0A512CX18"/>